<dbReference type="InterPro" id="IPR026082">
    <property type="entry name" value="ABCA"/>
</dbReference>
<dbReference type="GO" id="GO:0140359">
    <property type="term" value="F:ABC-type transporter activity"/>
    <property type="evidence" value="ECO:0007669"/>
    <property type="project" value="InterPro"/>
</dbReference>
<evidence type="ECO:0000313" key="11">
    <source>
        <dbReference type="EMBL" id="PRP83974.1"/>
    </source>
</evidence>
<dbReference type="Pfam" id="PF12698">
    <property type="entry name" value="ABC2_membrane_3"/>
    <property type="match status" value="1"/>
</dbReference>
<dbReference type="InterPro" id="IPR003439">
    <property type="entry name" value="ABC_transporter-like_ATP-bd"/>
</dbReference>
<name>A0A2P6NJ57_9EUKA</name>
<dbReference type="FunFam" id="3.40.50.300:FF:000335">
    <property type="entry name" value="ATP binding cassette subfamily A member 5"/>
    <property type="match status" value="1"/>
</dbReference>
<evidence type="ECO:0000256" key="3">
    <source>
        <dbReference type="ARBA" id="ARBA00022448"/>
    </source>
</evidence>
<dbReference type="PROSITE" id="PS50893">
    <property type="entry name" value="ABC_TRANSPORTER_2"/>
    <property type="match status" value="1"/>
</dbReference>
<evidence type="ECO:0000256" key="9">
    <source>
        <dbReference type="SAM" id="Phobius"/>
    </source>
</evidence>
<reference evidence="11 12" key="1">
    <citation type="journal article" date="2018" name="Genome Biol. Evol.">
        <title>Multiple Roots of Fruiting Body Formation in Amoebozoa.</title>
        <authorList>
            <person name="Hillmann F."/>
            <person name="Forbes G."/>
            <person name="Novohradska S."/>
            <person name="Ferling I."/>
            <person name="Riege K."/>
            <person name="Groth M."/>
            <person name="Westermann M."/>
            <person name="Marz M."/>
            <person name="Spaller T."/>
            <person name="Winckler T."/>
            <person name="Schaap P."/>
            <person name="Glockner G."/>
        </authorList>
    </citation>
    <scope>NUCLEOTIDE SEQUENCE [LARGE SCALE GENOMIC DNA]</scope>
    <source>
        <strain evidence="11 12">Jena</strain>
    </source>
</reference>
<dbReference type="Gene3D" id="3.40.50.300">
    <property type="entry name" value="P-loop containing nucleotide triphosphate hydrolases"/>
    <property type="match status" value="1"/>
</dbReference>
<keyword evidence="7 9" id="KW-1133">Transmembrane helix</keyword>
<feature type="domain" description="ABC transporter" evidence="10">
    <location>
        <begin position="520"/>
        <end position="751"/>
    </location>
</feature>
<evidence type="ECO:0000256" key="5">
    <source>
        <dbReference type="ARBA" id="ARBA00022741"/>
    </source>
</evidence>
<dbReference type="CDD" id="cd03263">
    <property type="entry name" value="ABC_subfamily_A"/>
    <property type="match status" value="1"/>
</dbReference>
<dbReference type="OrthoDB" id="17471at2759"/>
<feature type="transmembrane region" description="Helical" evidence="9">
    <location>
        <begin position="302"/>
        <end position="322"/>
    </location>
</feature>
<dbReference type="GO" id="GO:0016887">
    <property type="term" value="F:ATP hydrolysis activity"/>
    <property type="evidence" value="ECO:0007669"/>
    <property type="project" value="InterPro"/>
</dbReference>
<evidence type="ECO:0000256" key="2">
    <source>
        <dbReference type="ARBA" id="ARBA00008869"/>
    </source>
</evidence>
<comment type="similarity">
    <text evidence="2">Belongs to the ABC transporter superfamily. ABCA family.</text>
</comment>
<dbReference type="Pfam" id="PF00005">
    <property type="entry name" value="ABC_tran"/>
    <property type="match status" value="1"/>
</dbReference>
<evidence type="ECO:0000256" key="6">
    <source>
        <dbReference type="ARBA" id="ARBA00022840"/>
    </source>
</evidence>
<proteinExistence type="inferred from homology"/>
<evidence type="ECO:0000256" key="4">
    <source>
        <dbReference type="ARBA" id="ARBA00022692"/>
    </source>
</evidence>
<dbReference type="SMART" id="SM00382">
    <property type="entry name" value="AAA"/>
    <property type="match status" value="1"/>
</dbReference>
<keyword evidence="3" id="KW-0813">Transport</keyword>
<keyword evidence="12" id="KW-1185">Reference proteome</keyword>
<dbReference type="GO" id="GO:0005524">
    <property type="term" value="F:ATP binding"/>
    <property type="evidence" value="ECO:0007669"/>
    <property type="project" value="UniProtKB-KW"/>
</dbReference>
<evidence type="ECO:0000256" key="1">
    <source>
        <dbReference type="ARBA" id="ARBA00004141"/>
    </source>
</evidence>
<dbReference type="InterPro" id="IPR027417">
    <property type="entry name" value="P-loop_NTPase"/>
</dbReference>
<keyword evidence="8 9" id="KW-0472">Membrane</keyword>
<dbReference type="SUPFAM" id="SSF52540">
    <property type="entry name" value="P-loop containing nucleoside triphosphate hydrolases"/>
    <property type="match status" value="1"/>
</dbReference>
<evidence type="ECO:0000256" key="8">
    <source>
        <dbReference type="ARBA" id="ARBA00023136"/>
    </source>
</evidence>
<accession>A0A2P6NJ57</accession>
<comment type="caution">
    <text evidence="11">The sequence shown here is derived from an EMBL/GenBank/DDBJ whole genome shotgun (WGS) entry which is preliminary data.</text>
</comment>
<keyword evidence="6" id="KW-0067">ATP-binding</keyword>
<keyword evidence="4 9" id="KW-0812">Transmembrane</keyword>
<dbReference type="InterPro" id="IPR003593">
    <property type="entry name" value="AAA+_ATPase"/>
</dbReference>
<sequence length="849" mass="96126">MISRLKQHWGLNLKHLIEAKRSYKTTFIQLIPPFLLIILSVLSTPHPRVVHKPVIPFDSSLPPSCGGNTLCKRILWGPITGSNHDKMTAFAKQTEMNIAPFGFDVQQHADSHQYDIIAYDNILDDYKPNLDWITSQGLTVHAFITFLGCDTSSSDCTTYLISTNDTITTSYGSVTRPTWSDGLHMSMQKAVYRLQVGREASVDFSTKDYPDLNDKTLTTVWQYEILIVLFSLCFGLIFTFYPIVIESESHMRGYLKSMGLPDWIYWSSWFHHRLIFYTITTCTLLILGHSLPYIRLFRDCDVIIMIITLFSFGLSFISWSLAWTTIIRKPKTALSAGFFFFLIAIVLSIVSSVMGPSDSQEMENPGTEGWYTHRSMYLFPPWHATRLLSTMQYLSAPNHTDPNVHHKFAWEDLFRPAFNYTWTEKTDKRPIYHWGMSRQPVEYVLGMWVNIVVYGLLIIYLDKVWPDVNKTTLYPWFFFTPSYWKGRPSRSTPPTSDRPHITDPDVMAEYEAAMDSASSLKIQGLSKKFTSAANMNPEPALRDLFLAGDSGSVIALLGHNGAGKSTTINILTGKLSATSGDATMFGSSIHHDMSSIQRSIGICPQSDILWADLTAREHVRVMSLIKGETFADALDTLKKVDMHDVEQLISEQFSGGMKRRLQVVMSLLGDPRILILDEPTTGMDPINRRNVWELIREKKGGKLIFLTTHSMEEAEVLGEKVAIMVDGQLKSVGSSLHLKNKHATGYRLQLIAVDDREDDVVEFMMHLIPQAQLTERSGSNLIFAITSDDEDQIGRVLDSLQKKSRSSIDDDDNVEQNANDKIIRDWGLSNSTLEDVFLQVTRTPSVNCP</sequence>
<keyword evidence="5" id="KW-0547">Nucleotide-binding</keyword>
<dbReference type="GO" id="GO:0016020">
    <property type="term" value="C:membrane"/>
    <property type="evidence" value="ECO:0007669"/>
    <property type="project" value="UniProtKB-SubCell"/>
</dbReference>
<evidence type="ECO:0000256" key="7">
    <source>
        <dbReference type="ARBA" id="ARBA00022989"/>
    </source>
</evidence>
<feature type="transmembrane region" description="Helical" evidence="9">
    <location>
        <begin position="220"/>
        <end position="244"/>
    </location>
</feature>
<feature type="transmembrane region" description="Helical" evidence="9">
    <location>
        <begin position="334"/>
        <end position="354"/>
    </location>
</feature>
<dbReference type="Proteomes" id="UP000241769">
    <property type="component" value="Unassembled WGS sequence"/>
</dbReference>
<dbReference type="PANTHER" id="PTHR19229">
    <property type="entry name" value="ATP-BINDING CASSETTE TRANSPORTER SUBFAMILY A ABCA"/>
    <property type="match status" value="1"/>
</dbReference>
<dbReference type="STRING" id="1890364.A0A2P6NJ57"/>
<comment type="subcellular location">
    <subcellularLocation>
        <location evidence="1">Membrane</location>
        <topology evidence="1">Multi-pass membrane protein</topology>
    </subcellularLocation>
</comment>
<dbReference type="EMBL" id="MDYQ01000072">
    <property type="protein sequence ID" value="PRP83974.1"/>
    <property type="molecule type" value="Genomic_DNA"/>
</dbReference>
<gene>
    <name evidence="11" type="ORF">PROFUN_08658</name>
</gene>
<organism evidence="11 12">
    <name type="scientific">Planoprotostelium fungivorum</name>
    <dbReference type="NCBI Taxonomy" id="1890364"/>
    <lineage>
        <taxon>Eukaryota</taxon>
        <taxon>Amoebozoa</taxon>
        <taxon>Evosea</taxon>
        <taxon>Variosea</taxon>
        <taxon>Cavosteliida</taxon>
        <taxon>Cavosteliaceae</taxon>
        <taxon>Planoprotostelium</taxon>
    </lineage>
</organism>
<feature type="transmembrane region" description="Helical" evidence="9">
    <location>
        <begin position="443"/>
        <end position="461"/>
    </location>
</feature>
<feature type="transmembrane region" description="Helical" evidence="9">
    <location>
        <begin position="274"/>
        <end position="296"/>
    </location>
</feature>
<dbReference type="FunCoup" id="A0A2P6NJ57">
    <property type="interactions" value="77"/>
</dbReference>
<dbReference type="InParanoid" id="A0A2P6NJ57"/>
<protein>
    <submittedName>
        <fullName evidence="11">ABC transporter A family protein</fullName>
    </submittedName>
</protein>
<dbReference type="GO" id="GO:0005319">
    <property type="term" value="F:lipid transporter activity"/>
    <property type="evidence" value="ECO:0007669"/>
    <property type="project" value="TreeGrafter"/>
</dbReference>
<evidence type="ECO:0000259" key="10">
    <source>
        <dbReference type="PROSITE" id="PS50893"/>
    </source>
</evidence>
<evidence type="ECO:0000313" key="12">
    <source>
        <dbReference type="Proteomes" id="UP000241769"/>
    </source>
</evidence>
<dbReference type="InterPro" id="IPR013525">
    <property type="entry name" value="ABC2_TM"/>
</dbReference>
<dbReference type="PROSITE" id="PS00211">
    <property type="entry name" value="ABC_TRANSPORTER_1"/>
    <property type="match status" value="1"/>
</dbReference>
<dbReference type="AlphaFoldDB" id="A0A2P6NJ57"/>
<dbReference type="InterPro" id="IPR017871">
    <property type="entry name" value="ABC_transporter-like_CS"/>
</dbReference>